<accession>A0A4P9Y7L4</accession>
<dbReference type="AlphaFoldDB" id="A0A4P9Y7L4"/>
<dbReference type="Proteomes" id="UP000267251">
    <property type="component" value="Unassembled WGS sequence"/>
</dbReference>
<keyword evidence="3" id="KW-1185">Reference proteome</keyword>
<dbReference type="InterPro" id="IPR036561">
    <property type="entry name" value="MAM33_sf"/>
</dbReference>
<evidence type="ECO:0000256" key="1">
    <source>
        <dbReference type="SAM" id="MobiDB-lite"/>
    </source>
</evidence>
<gene>
    <name evidence="2" type="ORF">BJ684DRAFT_7489</name>
</gene>
<name>A0A4P9Y7L4_9FUNG</name>
<protein>
    <submittedName>
        <fullName evidence="2">Mitochondrial glyco protein</fullName>
    </submittedName>
</protein>
<organism evidence="2 3">
    <name type="scientific">Piptocephalis cylindrospora</name>
    <dbReference type="NCBI Taxonomy" id="1907219"/>
    <lineage>
        <taxon>Eukaryota</taxon>
        <taxon>Fungi</taxon>
        <taxon>Fungi incertae sedis</taxon>
        <taxon>Zoopagomycota</taxon>
        <taxon>Zoopagomycotina</taxon>
        <taxon>Zoopagomycetes</taxon>
        <taxon>Zoopagales</taxon>
        <taxon>Piptocephalidaceae</taxon>
        <taxon>Piptocephalis</taxon>
    </lineage>
</organism>
<proteinExistence type="predicted"/>
<dbReference type="EMBL" id="KZ987755">
    <property type="protein sequence ID" value="RKP15126.1"/>
    <property type="molecule type" value="Genomic_DNA"/>
</dbReference>
<feature type="region of interest" description="Disordered" evidence="1">
    <location>
        <begin position="124"/>
        <end position="143"/>
    </location>
</feature>
<dbReference type="GO" id="GO:0042256">
    <property type="term" value="P:cytosolic ribosome assembly"/>
    <property type="evidence" value="ECO:0007669"/>
    <property type="project" value="TreeGrafter"/>
</dbReference>
<dbReference type="PANTHER" id="PTHR10826">
    <property type="entry name" value="COMPLEMENT COMPONENT 1"/>
    <property type="match status" value="1"/>
</dbReference>
<dbReference type="SUPFAM" id="SSF54529">
    <property type="entry name" value="Mitochondrial glycoprotein MAM33-like"/>
    <property type="match status" value="1"/>
</dbReference>
<dbReference type="Gene3D" id="3.10.280.10">
    <property type="entry name" value="Mitochondrial glycoprotein"/>
    <property type="match status" value="1"/>
</dbReference>
<dbReference type="GO" id="GO:0005759">
    <property type="term" value="C:mitochondrial matrix"/>
    <property type="evidence" value="ECO:0007669"/>
    <property type="project" value="InterPro"/>
</dbReference>
<feature type="compositionally biased region" description="Acidic residues" evidence="1">
    <location>
        <begin position="127"/>
        <end position="137"/>
    </location>
</feature>
<reference evidence="3" key="1">
    <citation type="journal article" date="2018" name="Nat. Microbiol.">
        <title>Leveraging single-cell genomics to expand the fungal tree of life.</title>
        <authorList>
            <person name="Ahrendt S.R."/>
            <person name="Quandt C.A."/>
            <person name="Ciobanu D."/>
            <person name="Clum A."/>
            <person name="Salamov A."/>
            <person name="Andreopoulos B."/>
            <person name="Cheng J.F."/>
            <person name="Woyke T."/>
            <person name="Pelin A."/>
            <person name="Henrissat B."/>
            <person name="Reynolds N.K."/>
            <person name="Benny G.L."/>
            <person name="Smith M.E."/>
            <person name="James T.Y."/>
            <person name="Grigoriev I.V."/>
        </authorList>
    </citation>
    <scope>NUCLEOTIDE SEQUENCE [LARGE SCALE GENOMIC DNA]</scope>
</reference>
<dbReference type="OrthoDB" id="278212at2759"/>
<dbReference type="InterPro" id="IPR003428">
    <property type="entry name" value="MAM33"/>
</dbReference>
<dbReference type="PANTHER" id="PTHR10826:SF1">
    <property type="entry name" value="COMPLEMENT COMPONENT 1 Q SUBCOMPONENT-BINDING PROTEIN, MITOCHONDRIAL"/>
    <property type="match status" value="1"/>
</dbReference>
<evidence type="ECO:0000313" key="3">
    <source>
        <dbReference type="Proteomes" id="UP000267251"/>
    </source>
</evidence>
<dbReference type="Pfam" id="PF02330">
    <property type="entry name" value="MAM33"/>
    <property type="match status" value="1"/>
</dbReference>
<sequence length="268" mass="29633">MSSSRLLRLTQLGRRAVPSILGRVAHPSVARPLISAVSRTSPFSTSVPARGHGLVDSELTQKLGEELTYEQEQSEETPEFLKAFQEQGLWEVDDEPGSDEFNLRRSFGNEKITIRCSVSDMVNNSSAEEDPFSEDSDSQAAESGDLAAEGLADFPVDALITVEKPGKGVLVVEATFEVGEVGVSAVRYINDATTALANTAEGDWKRRYLYAGPQYGQLDENVQLQFDQWLAERGIDTGIAVFLPNYMEYKEQKEYVRWLAQVKGFVQA</sequence>
<evidence type="ECO:0000313" key="2">
    <source>
        <dbReference type="EMBL" id="RKP15126.1"/>
    </source>
</evidence>